<evidence type="ECO:0000313" key="12">
    <source>
        <dbReference type="Ensembl" id="ENSRNOP00000077852.2"/>
    </source>
</evidence>
<dbReference type="CDD" id="cd09330">
    <property type="entry name" value="LIM4_abLIM"/>
    <property type="match status" value="1"/>
</dbReference>
<keyword evidence="4 8" id="KW-0479">Metal-binding</keyword>
<accession>A0A8I5XWK5</accession>
<reference evidence="12" key="3">
    <citation type="submission" date="2025-09" db="UniProtKB">
        <authorList>
            <consortium name="Ensembl"/>
        </authorList>
    </citation>
    <scope>IDENTIFICATION</scope>
    <source>
        <strain evidence="12">Brown Norway</strain>
    </source>
</reference>
<dbReference type="InterPro" id="IPR036886">
    <property type="entry name" value="Villin_headpiece_dom_sf"/>
</dbReference>
<feature type="region of interest" description="Disordered" evidence="9">
    <location>
        <begin position="269"/>
        <end position="295"/>
    </location>
</feature>
<feature type="domain" description="LIM zinc-binding" evidence="10">
    <location>
        <begin position="22"/>
        <end position="81"/>
    </location>
</feature>
<dbReference type="PANTHER" id="PTHR24213:SF6">
    <property type="entry name" value="ACTIN-BINDING LIM PROTEIN 2"/>
    <property type="match status" value="1"/>
</dbReference>
<dbReference type="InterPro" id="IPR032402">
    <property type="entry name" value="AbLIM_anchor"/>
</dbReference>
<keyword evidence="13" id="KW-1185">Reference proteome</keyword>
<dbReference type="Proteomes" id="UP000002494">
    <property type="component" value="Chromosome 14"/>
</dbReference>
<feature type="domain" description="LIM zinc-binding" evidence="10">
    <location>
        <begin position="82"/>
        <end position="141"/>
    </location>
</feature>
<feature type="compositionally biased region" description="Basic and acidic residues" evidence="9">
    <location>
        <begin position="269"/>
        <end position="278"/>
    </location>
</feature>
<sequence>MSAVSQPQAAHAPLEKPASTAILCNTCGNVCKGEVLRVQNKHFHIRCFVCKACGCDLAEGGFFVRQGEHICTRDYQRLYGTRCFSCDCFIEGEVVSALGKTYHPDCFVCAVCRLPFPPGDRVTFNGKDCMCQKCSPPTLVGNSAHVAQGLRSCGGCGLEIKNGQALVALDKHWHLGCFKCKTCGKLLNAEYISKDGLPYCEADYHTKFGIRCDGCEKYITGRVLEAGEKHYHPSCALCVRCGQMFSEGEEMYLQGSSIWHPACRQAARTEDKSKETRTSSESIVSVPASSTSGSPSRVIYAKLGDEILDYRDLAALPKNKAIYNIDRPDMISYSPYISHSAVGDRQSYGEGDQDDRSYKQCRTSSPSSAGSVSLGHYTPTSRSPQHYSRPAGTVSVGTSSCLSLSQHPSPTSVFRHHYIPYFRGSESGRSTPSLSVHSDSRPPSSTYQQAPRHFHVPGPVAQSPMSKLSGLVSVLSLVVQEAGRSKRWAGLSPPQAAAARRLDVEDSSFDQDSRKKTTWLLLKGDADTRTNSPDLDSQSLSLSSGADQEPLQRMPGDSLYSQYKIYPYDSLIVTNRIRVKLPKDVDRTRLERHLSPEEFQEVFGMSIEEFDRLALWKRNDLKKKALLF</sequence>
<evidence type="ECO:0000313" key="14">
    <source>
        <dbReference type="RGD" id="1303094"/>
    </source>
</evidence>
<proteinExistence type="predicted"/>
<dbReference type="CDD" id="cd09327">
    <property type="entry name" value="LIM1_abLIM"/>
    <property type="match status" value="1"/>
</dbReference>
<evidence type="ECO:0000256" key="8">
    <source>
        <dbReference type="PROSITE-ProRule" id="PRU00125"/>
    </source>
</evidence>
<name>A0A8I5XWK5_RAT</name>
<evidence type="ECO:0000256" key="2">
    <source>
        <dbReference type="ARBA" id="ARBA00022490"/>
    </source>
</evidence>
<comment type="subcellular location">
    <subcellularLocation>
        <location evidence="1">Cytoplasm</location>
    </subcellularLocation>
</comment>
<dbReference type="InterPro" id="IPR001781">
    <property type="entry name" value="Znf_LIM"/>
</dbReference>
<evidence type="ECO:0000256" key="6">
    <source>
        <dbReference type="ARBA" id="ARBA00022833"/>
    </source>
</evidence>
<evidence type="ECO:0000256" key="1">
    <source>
        <dbReference type="ARBA" id="ARBA00004496"/>
    </source>
</evidence>
<feature type="region of interest" description="Disordered" evidence="9">
    <location>
        <begin position="341"/>
        <end position="392"/>
    </location>
</feature>
<dbReference type="CDD" id="cd09329">
    <property type="entry name" value="LIM3_abLIM"/>
    <property type="match status" value="1"/>
</dbReference>
<keyword evidence="5" id="KW-0677">Repeat</keyword>
<dbReference type="Pfam" id="PF00412">
    <property type="entry name" value="LIM"/>
    <property type="match status" value="4"/>
</dbReference>
<protein>
    <submittedName>
        <fullName evidence="12">Actin binding LIM protein family, member 2</fullName>
    </submittedName>
</protein>
<dbReference type="Pfam" id="PF02209">
    <property type="entry name" value="VHP"/>
    <property type="match status" value="1"/>
</dbReference>
<feature type="compositionally biased region" description="Low complexity" evidence="9">
    <location>
        <begin position="364"/>
        <end position="373"/>
    </location>
</feature>
<dbReference type="PROSITE" id="PS51089">
    <property type="entry name" value="HP"/>
    <property type="match status" value="1"/>
</dbReference>
<feature type="compositionally biased region" description="Low complexity" evidence="9">
    <location>
        <begin position="279"/>
        <end position="295"/>
    </location>
</feature>
<dbReference type="Ensembl" id="ENSRNOT00000117114.2">
    <property type="protein sequence ID" value="ENSRNOP00000077852.2"/>
    <property type="gene ID" value="ENSRNOG00000007882.10"/>
</dbReference>
<dbReference type="SMART" id="SM00132">
    <property type="entry name" value="LIM"/>
    <property type="match status" value="4"/>
</dbReference>
<keyword evidence="7 8" id="KW-0440">LIM domain</keyword>
<evidence type="ECO:0000256" key="4">
    <source>
        <dbReference type="ARBA" id="ARBA00022723"/>
    </source>
</evidence>
<gene>
    <name evidence="12 14" type="primary">Ablim2</name>
</gene>
<dbReference type="SUPFAM" id="SSF47050">
    <property type="entry name" value="VHP, Villin headpiece domain"/>
    <property type="match status" value="1"/>
</dbReference>
<evidence type="ECO:0000313" key="13">
    <source>
        <dbReference type="Proteomes" id="UP000002494"/>
    </source>
</evidence>
<dbReference type="GO" id="GO:0003779">
    <property type="term" value="F:actin binding"/>
    <property type="evidence" value="ECO:0007669"/>
    <property type="project" value="InterPro"/>
</dbReference>
<dbReference type="GO" id="GO:0007010">
    <property type="term" value="P:cytoskeleton organization"/>
    <property type="evidence" value="ECO:0007669"/>
    <property type="project" value="InterPro"/>
</dbReference>
<evidence type="ECO:0000256" key="3">
    <source>
        <dbReference type="ARBA" id="ARBA00022553"/>
    </source>
</evidence>
<dbReference type="AlphaFoldDB" id="A0A8I5XWK5"/>
<dbReference type="InterPro" id="IPR003128">
    <property type="entry name" value="Villin_headpiece"/>
</dbReference>
<dbReference type="GO" id="GO:0006366">
    <property type="term" value="P:transcription by RNA polymerase II"/>
    <property type="evidence" value="ECO:0007669"/>
    <property type="project" value="UniProtKB-ARBA"/>
</dbReference>
<evidence type="ECO:0000256" key="5">
    <source>
        <dbReference type="ARBA" id="ARBA00022737"/>
    </source>
</evidence>
<feature type="region of interest" description="Disordered" evidence="9">
    <location>
        <begin position="425"/>
        <end position="462"/>
    </location>
</feature>
<dbReference type="Gene3D" id="2.10.110.10">
    <property type="entry name" value="Cysteine Rich Protein"/>
    <property type="match status" value="4"/>
</dbReference>
<dbReference type="GO" id="GO:0046872">
    <property type="term" value="F:metal ion binding"/>
    <property type="evidence" value="ECO:0007669"/>
    <property type="project" value="UniProtKB-KW"/>
</dbReference>
<organism evidence="12 13">
    <name type="scientific">Rattus norvegicus</name>
    <name type="common">Rat</name>
    <dbReference type="NCBI Taxonomy" id="10116"/>
    <lineage>
        <taxon>Eukaryota</taxon>
        <taxon>Metazoa</taxon>
        <taxon>Chordata</taxon>
        <taxon>Craniata</taxon>
        <taxon>Vertebrata</taxon>
        <taxon>Euteleostomi</taxon>
        <taxon>Mammalia</taxon>
        <taxon>Eutheria</taxon>
        <taxon>Euarchontoglires</taxon>
        <taxon>Glires</taxon>
        <taxon>Rodentia</taxon>
        <taxon>Myomorpha</taxon>
        <taxon>Muroidea</taxon>
        <taxon>Muridae</taxon>
        <taxon>Murinae</taxon>
        <taxon>Rattus</taxon>
    </lineage>
</organism>
<dbReference type="RGD" id="1303094">
    <property type="gene designation" value="Ablim2"/>
</dbReference>
<evidence type="ECO:0000256" key="7">
    <source>
        <dbReference type="ARBA" id="ARBA00023038"/>
    </source>
</evidence>
<dbReference type="InterPro" id="IPR051618">
    <property type="entry name" value="Actin-binding_LIM"/>
</dbReference>
<keyword evidence="3" id="KW-0597">Phosphoprotein</keyword>
<feature type="domain" description="LIM zinc-binding" evidence="10">
    <location>
        <begin position="151"/>
        <end position="210"/>
    </location>
</feature>
<dbReference type="CDD" id="cd09328">
    <property type="entry name" value="LIM2_abLIM"/>
    <property type="match status" value="1"/>
</dbReference>
<dbReference type="PROSITE" id="PS00478">
    <property type="entry name" value="LIM_DOMAIN_1"/>
    <property type="match status" value="3"/>
</dbReference>
<dbReference type="Pfam" id="PF16182">
    <property type="entry name" value="AbLIM_anchor"/>
    <property type="match status" value="1"/>
</dbReference>
<feature type="compositionally biased region" description="Polar residues" evidence="9">
    <location>
        <begin position="427"/>
        <end position="449"/>
    </location>
</feature>
<evidence type="ECO:0000259" key="10">
    <source>
        <dbReference type="PROSITE" id="PS50023"/>
    </source>
</evidence>
<dbReference type="SMART" id="SM00153">
    <property type="entry name" value="VHP"/>
    <property type="match status" value="1"/>
</dbReference>
<dbReference type="SUPFAM" id="SSF57716">
    <property type="entry name" value="Glucocorticoid receptor-like (DNA-binding domain)"/>
    <property type="match status" value="6"/>
</dbReference>
<evidence type="ECO:0000259" key="11">
    <source>
        <dbReference type="PROSITE" id="PS51089"/>
    </source>
</evidence>
<dbReference type="GO" id="GO:0005737">
    <property type="term" value="C:cytoplasm"/>
    <property type="evidence" value="ECO:0007669"/>
    <property type="project" value="UniProtKB-SubCell"/>
</dbReference>
<dbReference type="Gene3D" id="1.10.950.10">
    <property type="entry name" value="Villin headpiece domain"/>
    <property type="match status" value="1"/>
</dbReference>
<keyword evidence="2" id="KW-0963">Cytoplasm</keyword>
<reference evidence="12" key="1">
    <citation type="submission" date="2024-01" db="EMBL/GenBank/DDBJ databases">
        <title>GRCr8: a new rat reference genome assembly contstructed from accurate long reads and long range scaffolding.</title>
        <authorList>
            <person name="Doris P.A."/>
            <person name="Kalbfleisch T."/>
            <person name="Li K."/>
            <person name="Howe K."/>
            <person name="Wood J."/>
        </authorList>
    </citation>
    <scope>NUCLEOTIDE SEQUENCE [LARGE SCALE GENOMIC DNA]</scope>
    <source>
        <strain evidence="12">Brown Norway</strain>
    </source>
</reference>
<dbReference type="PROSITE" id="PS50023">
    <property type="entry name" value="LIM_DOMAIN_2"/>
    <property type="match status" value="3"/>
</dbReference>
<evidence type="ECO:0000256" key="9">
    <source>
        <dbReference type="SAM" id="MobiDB-lite"/>
    </source>
</evidence>
<feature type="domain" description="HP" evidence="11">
    <location>
        <begin position="560"/>
        <end position="628"/>
    </location>
</feature>
<reference evidence="12" key="2">
    <citation type="submission" date="2025-08" db="UniProtKB">
        <authorList>
            <consortium name="Ensembl"/>
        </authorList>
    </citation>
    <scope>IDENTIFICATION</scope>
    <source>
        <strain evidence="12">Brown Norway</strain>
    </source>
</reference>
<feature type="compositionally biased region" description="Low complexity" evidence="9">
    <location>
        <begin position="532"/>
        <end position="544"/>
    </location>
</feature>
<keyword evidence="6 8" id="KW-0862">Zinc</keyword>
<dbReference type="PANTHER" id="PTHR24213">
    <property type="entry name" value="ACTIN-BINDING LIM PROTEIN"/>
    <property type="match status" value="1"/>
</dbReference>
<dbReference type="GeneTree" id="ENSGT00950000182850"/>
<feature type="region of interest" description="Disordered" evidence="9">
    <location>
        <begin position="526"/>
        <end position="555"/>
    </location>
</feature>